<keyword evidence="3" id="KW-0333">Golgi apparatus</keyword>
<reference evidence="7 8" key="1">
    <citation type="submission" date="2019-12" db="EMBL/GenBank/DDBJ databases">
        <authorList>
            <person name="Floudas D."/>
            <person name="Bentzer J."/>
            <person name="Ahren D."/>
            <person name="Johansson T."/>
            <person name="Persson P."/>
            <person name="Tunlid A."/>
        </authorList>
    </citation>
    <scope>NUCLEOTIDE SEQUENCE [LARGE SCALE GENOMIC DNA]</scope>
    <source>
        <strain evidence="7 8">CBS 102.39</strain>
    </source>
</reference>
<dbReference type="InterPro" id="IPR045126">
    <property type="entry name" value="TRAPPC10/Trs130"/>
</dbReference>
<dbReference type="PANTHER" id="PTHR13251:SF3">
    <property type="entry name" value="TRAFFICKING PROTEIN PARTICLE COMPLEX SUBUNIT 10"/>
    <property type="match status" value="1"/>
</dbReference>
<dbReference type="Proteomes" id="UP000521872">
    <property type="component" value="Unassembled WGS sequence"/>
</dbReference>
<evidence type="ECO:0000256" key="3">
    <source>
        <dbReference type="ARBA" id="ARBA00023034"/>
    </source>
</evidence>
<evidence type="ECO:0000313" key="8">
    <source>
        <dbReference type="Proteomes" id="UP000521872"/>
    </source>
</evidence>
<dbReference type="AlphaFoldDB" id="A0A8H4VLL8"/>
<accession>A0A8H4VLL8</accession>
<evidence type="ECO:0000256" key="1">
    <source>
        <dbReference type="ARBA" id="ARBA00004555"/>
    </source>
</evidence>
<comment type="subcellular location">
    <subcellularLocation>
        <location evidence="1">Golgi apparatus</location>
    </subcellularLocation>
</comment>
<proteinExistence type="predicted"/>
<name>A0A8H4VLL8_9AGAR</name>
<evidence type="ECO:0000259" key="6">
    <source>
        <dbReference type="Pfam" id="PF23274"/>
    </source>
</evidence>
<dbReference type="PANTHER" id="PTHR13251">
    <property type="entry name" value="EPILEPSY HOLOPROSENCEPHALY CANDIDATE 1/TMEM1"/>
    <property type="match status" value="1"/>
</dbReference>
<sequence>MSTSSSSTGQRVLVSYTAPPVFLASPNWNKVHAAILSQLPLRNIHWKSARKGTVRTIQELDVTLVHFDSLRDEHASQIPITVLEKPLLHVFIAHCEDNDLETYRNALKKQIKDWHTSVTSRRNQEWIILQIVRPDPMRQGTNNFFQIKGSVLDKLKTDFNTDKRDRVVQINWLTGNENPLIWAEFVNKIKEGLLFAFDGAMDARQEEVKRSENQQSMPGWNFCTFFILKESLASSFEGMNLFDEALLPYDELEAAFHKVSKDRNMSWFGSLIPPNLKDDVSPFLALTRKPYRDLILANTISILDFRIYLLARQCQLLAKMGRIEEITKKVGFFLGAFGKRLREVESELPPLYIEAWIYSSALNTVEQINTWSTAFKVDSSKASSANAGKGELLDLARSQLDIIGIETGHLPRELPFSMSISSNHPLPEGTEIKFANETLNTAINSRDSFYELYVAVTNRSIDLYAKSGRRKFALKLHGNLAALELHRGNFATALNTYTSLPAHYAPHLWTSLESFMLSRALDTHANLDSPQNVEWIHIVLSFLKTYVEQIDAEMLMHEVDKVEYISQLVKSLRASVEELDNDLAHPDHPVLGIRVSNQAKLADTRDGSYIDISVTNHLPCALPVDELSVTVTGRDSEKFRYASNPLTSCPPGKSTYTLFCPTSTSGSFILETSEARSSHLLLQWNHRKTSNKGSAPQLQHLVRVPHDPLALNVRISQSNRIELGKPQSLMVVLSTGRNNVGKLHVNLTSPSVTFRCQEAVIVEEQSDEIFNAGNDGIQMEDVDEETDVTFLVPHSDASALTAMKVNIEVEYVTTDEPLITRIAHFSRVLITTLPVSVNVEDFFRGTRLISKFTVSSTSHQHVRIADASLDLPPNGIEGVQVQSALKKRRVVTVTPAQPANFLFVVDSANGPVRESLSLRIKYRMLREEVESIIESIVRDIIEEHEATSQHRIILVNKLIDALESEAGWVEMYGITGELVVPEILNQDSEVDTLLKDARKRLADHRHPESPVGFWREIKIPVDVPYMNIVAAAGIRIISTPYAKTSDDSQRPSLYAGQPISANLTIHTSFHWGTSSSDKNKQYLLRFNIEEMVREWLVSGPKRGDFVAKDGETYTVPITLIALHHGEYSLPKISITALPMAGAVTMGSMAVPSIETYQAHGADKVLVLPRGGRSTFVVGMGPG</sequence>
<feature type="domain" description="TRAPPC10/Trs130 C-terminal" evidence="4">
    <location>
        <begin position="1020"/>
        <end position="1167"/>
    </location>
</feature>
<dbReference type="Pfam" id="PF12584">
    <property type="entry name" value="TRAPPC10"/>
    <property type="match status" value="1"/>
</dbReference>
<dbReference type="InterPro" id="IPR022233">
    <property type="entry name" value="TRAPPC10/Trs130_C"/>
</dbReference>
<dbReference type="EMBL" id="JAACJL010000044">
    <property type="protein sequence ID" value="KAF4615296.1"/>
    <property type="molecule type" value="Genomic_DNA"/>
</dbReference>
<feature type="domain" description="TRAPPC10/Trs130 N-terminal" evidence="5">
    <location>
        <begin position="26"/>
        <end position="326"/>
    </location>
</feature>
<protein>
    <recommendedName>
        <fullName evidence="9">Trafficking protein particle complex subunit 10</fullName>
    </recommendedName>
</protein>
<dbReference type="Pfam" id="PF23036">
    <property type="entry name" value="TRAPPC10_1st"/>
    <property type="match status" value="1"/>
</dbReference>
<evidence type="ECO:0000259" key="4">
    <source>
        <dbReference type="Pfam" id="PF12584"/>
    </source>
</evidence>
<keyword evidence="8" id="KW-1185">Reference proteome</keyword>
<dbReference type="Pfam" id="PF23274">
    <property type="entry name" value="DUF7077"/>
    <property type="match status" value="1"/>
</dbReference>
<keyword evidence="2" id="KW-0813">Transport</keyword>
<comment type="caution">
    <text evidence="7">The sequence shown here is derived from an EMBL/GenBank/DDBJ whole genome shotgun (WGS) entry which is preliminary data.</text>
</comment>
<organism evidence="7 8">
    <name type="scientific">Agrocybe pediades</name>
    <dbReference type="NCBI Taxonomy" id="84607"/>
    <lineage>
        <taxon>Eukaryota</taxon>
        <taxon>Fungi</taxon>
        <taxon>Dikarya</taxon>
        <taxon>Basidiomycota</taxon>
        <taxon>Agaricomycotina</taxon>
        <taxon>Agaricomycetes</taxon>
        <taxon>Agaricomycetidae</taxon>
        <taxon>Agaricales</taxon>
        <taxon>Agaricineae</taxon>
        <taxon>Strophariaceae</taxon>
        <taxon>Agrocybe</taxon>
    </lineage>
</organism>
<dbReference type="GO" id="GO:0006891">
    <property type="term" value="P:intra-Golgi vesicle-mediated transport"/>
    <property type="evidence" value="ECO:0007669"/>
    <property type="project" value="TreeGrafter"/>
</dbReference>
<evidence type="ECO:0000259" key="5">
    <source>
        <dbReference type="Pfam" id="PF23036"/>
    </source>
</evidence>
<dbReference type="GO" id="GO:0034498">
    <property type="term" value="P:early endosome to Golgi transport"/>
    <property type="evidence" value="ECO:0007669"/>
    <property type="project" value="TreeGrafter"/>
</dbReference>
<dbReference type="GO" id="GO:0005829">
    <property type="term" value="C:cytosol"/>
    <property type="evidence" value="ECO:0007669"/>
    <property type="project" value="GOC"/>
</dbReference>
<evidence type="ECO:0000313" key="7">
    <source>
        <dbReference type="EMBL" id="KAF4615296.1"/>
    </source>
</evidence>
<evidence type="ECO:0008006" key="9">
    <source>
        <dbReference type="Google" id="ProtNLM"/>
    </source>
</evidence>
<feature type="domain" description="DUF7077" evidence="6">
    <location>
        <begin position="710"/>
        <end position="816"/>
    </location>
</feature>
<dbReference type="InterPro" id="IPR056913">
    <property type="entry name" value="TRAPPC10/Trs130_N"/>
</dbReference>
<evidence type="ECO:0000256" key="2">
    <source>
        <dbReference type="ARBA" id="ARBA00022448"/>
    </source>
</evidence>
<gene>
    <name evidence="7" type="ORF">D9613_003220</name>
</gene>
<dbReference type="GO" id="GO:1990071">
    <property type="term" value="C:TRAPPII protein complex"/>
    <property type="evidence" value="ECO:0007669"/>
    <property type="project" value="InterPro"/>
</dbReference>
<dbReference type="InterPro" id="IPR055505">
    <property type="entry name" value="DUF7077"/>
</dbReference>